<reference evidence="3 4" key="1">
    <citation type="submission" date="2019-05" db="EMBL/GenBank/DDBJ databases">
        <title>Nesterenkonia sp. GY074 isolated from the Southern Atlantic Ocean.</title>
        <authorList>
            <person name="Zhang G."/>
        </authorList>
    </citation>
    <scope>NUCLEOTIDE SEQUENCE [LARGE SCALE GENOMIC DNA]</scope>
    <source>
        <strain evidence="3 4">GY074</strain>
    </source>
</reference>
<dbReference type="Pfam" id="PF01476">
    <property type="entry name" value="LysM"/>
    <property type="match status" value="1"/>
</dbReference>
<feature type="domain" description="LysM" evidence="2">
    <location>
        <begin position="30"/>
        <end position="44"/>
    </location>
</feature>
<proteinExistence type="predicted"/>
<evidence type="ECO:0000256" key="1">
    <source>
        <dbReference type="SAM" id="MobiDB-lite"/>
    </source>
</evidence>
<dbReference type="CDD" id="cd00118">
    <property type="entry name" value="LysM"/>
    <property type="match status" value="1"/>
</dbReference>
<accession>A0A5R9BJH8</accession>
<dbReference type="RefSeq" id="WP_138251809.1">
    <property type="nucleotide sequence ID" value="NZ_VAVZ01000003.1"/>
</dbReference>
<dbReference type="AlphaFoldDB" id="A0A5R9BJH8"/>
<feature type="region of interest" description="Disordered" evidence="1">
    <location>
        <begin position="1"/>
        <end position="31"/>
    </location>
</feature>
<dbReference type="OrthoDB" id="3210682at2"/>
<evidence type="ECO:0000313" key="4">
    <source>
        <dbReference type="Proteomes" id="UP000310458"/>
    </source>
</evidence>
<organism evidence="3 4">
    <name type="scientific">Nesterenkonia salmonea</name>
    <dbReference type="NCBI Taxonomy" id="1804987"/>
    <lineage>
        <taxon>Bacteria</taxon>
        <taxon>Bacillati</taxon>
        <taxon>Actinomycetota</taxon>
        <taxon>Actinomycetes</taxon>
        <taxon>Micrococcales</taxon>
        <taxon>Micrococcaceae</taxon>
        <taxon>Nesterenkonia</taxon>
    </lineage>
</organism>
<dbReference type="Gene3D" id="3.10.350.10">
    <property type="entry name" value="LysM domain"/>
    <property type="match status" value="1"/>
</dbReference>
<keyword evidence="4" id="KW-1185">Reference proteome</keyword>
<dbReference type="InterPro" id="IPR036779">
    <property type="entry name" value="LysM_dom_sf"/>
</dbReference>
<dbReference type="EMBL" id="VAVZ01000003">
    <property type="protein sequence ID" value="TLQ00310.1"/>
    <property type="molecule type" value="Genomic_DNA"/>
</dbReference>
<name>A0A5R9BJH8_9MICC</name>
<evidence type="ECO:0000259" key="2">
    <source>
        <dbReference type="Pfam" id="PF01476"/>
    </source>
</evidence>
<comment type="caution">
    <text evidence="3">The sequence shown here is derived from an EMBL/GenBank/DDBJ whole genome shotgun (WGS) entry which is preliminary data.</text>
</comment>
<dbReference type="Proteomes" id="UP000310458">
    <property type="component" value="Unassembled WGS sequence"/>
</dbReference>
<evidence type="ECO:0000313" key="3">
    <source>
        <dbReference type="EMBL" id="TLQ00310.1"/>
    </source>
</evidence>
<dbReference type="InterPro" id="IPR018392">
    <property type="entry name" value="LysM"/>
</dbReference>
<gene>
    <name evidence="3" type="ORF">FEF26_01730</name>
</gene>
<sequence>MKPFVPERPSLPSPRHMGSPSRPVEDRTTTVRPEDTLWTLAAEHLGSDATDWEIAREWPRWHQYNFDRIGREPGGLRPGTILRIPPPLDR</sequence>
<protein>
    <recommendedName>
        <fullName evidence="2">LysM domain-containing protein</fullName>
    </recommendedName>
</protein>